<comment type="caution">
    <text evidence="7">The sequence shown here is derived from an EMBL/GenBank/DDBJ whole genome shotgun (WGS) entry which is preliminary data.</text>
</comment>
<feature type="transmembrane region" description="Helical" evidence="6">
    <location>
        <begin position="299"/>
        <end position="318"/>
    </location>
</feature>
<evidence type="ECO:0000313" key="8">
    <source>
        <dbReference type="Proteomes" id="UP000235015"/>
    </source>
</evidence>
<feature type="transmembrane region" description="Helical" evidence="6">
    <location>
        <begin position="330"/>
        <end position="349"/>
    </location>
</feature>
<dbReference type="RefSeq" id="WP_273439522.1">
    <property type="nucleotide sequence ID" value="NZ_PKUN01000018.1"/>
</dbReference>
<feature type="transmembrane region" description="Helical" evidence="6">
    <location>
        <begin position="445"/>
        <end position="465"/>
    </location>
</feature>
<comment type="subcellular location">
    <subcellularLocation>
        <location evidence="1">Cell membrane</location>
        <topology evidence="1">Multi-pass membrane protein</topology>
    </subcellularLocation>
</comment>
<evidence type="ECO:0000256" key="2">
    <source>
        <dbReference type="ARBA" id="ARBA00022475"/>
    </source>
</evidence>
<keyword evidence="3 6" id="KW-0812">Transmembrane</keyword>
<feature type="transmembrane region" description="Helical" evidence="6">
    <location>
        <begin position="121"/>
        <end position="138"/>
    </location>
</feature>
<feature type="transmembrane region" description="Helical" evidence="6">
    <location>
        <begin position="361"/>
        <end position="382"/>
    </location>
</feature>
<dbReference type="AlphaFoldDB" id="A0A2N6CVT6"/>
<keyword evidence="2" id="KW-1003">Cell membrane</keyword>
<dbReference type="GO" id="GO:0005886">
    <property type="term" value="C:plasma membrane"/>
    <property type="evidence" value="ECO:0007669"/>
    <property type="project" value="UniProtKB-SubCell"/>
</dbReference>
<feature type="transmembrane region" description="Helical" evidence="6">
    <location>
        <begin position="150"/>
        <end position="173"/>
    </location>
</feature>
<sequence length="482" mass="53733">MSRLIQLGKDSLVYGLGGILAKGLSFLLLPVYTRIFTPADYGTIEMLTVLSSFFASLLVMGIDSAQSMYFFKVKEEGRVAQARIVSAILQWRLIWGGGITLLSTLMAPLLNAWFFEGQLSWGYFAIAFVGALFTQVMSQSAEVMRRLYRPWGYIGIILAQSVLAASLVLAFVLLLNQGILGFFLGAAIASFIVAIIGWFHIRAFWKFDQIHWDLWPQLIRFGVPLVPAGIAIYFMRTADRWFVQYYHGAEALGLFAVGAKFSLLLLLAVDTFRKAWWPIAMHAMHSSDGPETFRMISRLYMGLACAGIVVLTYLSPWLVQWLTGPDYHGAWPIVGILAWQAVFYGFFLIASAGIWKVEKTYLNLPLMAGAAVLGLVLNWFLVPDYGGMGAALATALTYLVWVTAALIISERLWNVGFQFSVMSMQISSTIGFVIGFIFFGRGDMSGMTFIVATILVVNLIFFSVAKKDRITIRQRIWPIHSA</sequence>
<organism evidence="7 8">
    <name type="scientific">Sedimenticola selenatireducens</name>
    <dbReference type="NCBI Taxonomy" id="191960"/>
    <lineage>
        <taxon>Bacteria</taxon>
        <taxon>Pseudomonadati</taxon>
        <taxon>Pseudomonadota</taxon>
        <taxon>Gammaproteobacteria</taxon>
        <taxon>Chromatiales</taxon>
        <taxon>Sedimenticolaceae</taxon>
        <taxon>Sedimenticola</taxon>
    </lineage>
</organism>
<feature type="transmembrane region" description="Helical" evidence="6">
    <location>
        <begin position="388"/>
        <end position="408"/>
    </location>
</feature>
<dbReference type="EMBL" id="PKUN01000018">
    <property type="protein sequence ID" value="PLX61346.1"/>
    <property type="molecule type" value="Genomic_DNA"/>
</dbReference>
<keyword evidence="5 6" id="KW-0472">Membrane</keyword>
<evidence type="ECO:0000256" key="6">
    <source>
        <dbReference type="SAM" id="Phobius"/>
    </source>
</evidence>
<dbReference type="Pfam" id="PF01943">
    <property type="entry name" value="Polysacc_synt"/>
    <property type="match status" value="1"/>
</dbReference>
<evidence type="ECO:0000256" key="1">
    <source>
        <dbReference type="ARBA" id="ARBA00004651"/>
    </source>
</evidence>
<proteinExistence type="predicted"/>
<feature type="transmembrane region" description="Helical" evidence="6">
    <location>
        <begin position="12"/>
        <end position="32"/>
    </location>
</feature>
<dbReference type="InterPro" id="IPR050833">
    <property type="entry name" value="Poly_Biosynth_Transport"/>
</dbReference>
<feature type="transmembrane region" description="Helical" evidence="6">
    <location>
        <begin position="44"/>
        <end position="62"/>
    </location>
</feature>
<feature type="transmembrane region" description="Helical" evidence="6">
    <location>
        <begin position="217"/>
        <end position="235"/>
    </location>
</feature>
<dbReference type="PANTHER" id="PTHR30250:SF11">
    <property type="entry name" value="O-ANTIGEN TRANSPORTER-RELATED"/>
    <property type="match status" value="1"/>
</dbReference>
<feature type="transmembrane region" description="Helical" evidence="6">
    <location>
        <begin position="179"/>
        <end position="205"/>
    </location>
</feature>
<feature type="transmembrane region" description="Helical" evidence="6">
    <location>
        <begin position="415"/>
        <end position="439"/>
    </location>
</feature>
<feature type="transmembrane region" description="Helical" evidence="6">
    <location>
        <begin position="93"/>
        <end position="115"/>
    </location>
</feature>
<evidence type="ECO:0000256" key="4">
    <source>
        <dbReference type="ARBA" id="ARBA00022989"/>
    </source>
</evidence>
<gene>
    <name evidence="7" type="ORF">C0630_11270</name>
</gene>
<reference evidence="7 8" key="1">
    <citation type="submission" date="2017-11" db="EMBL/GenBank/DDBJ databases">
        <title>Genome-resolved metagenomics identifies genetic mobility, metabolic interactions, and unexpected diversity in perchlorate-reducing communities.</title>
        <authorList>
            <person name="Barnum T.P."/>
            <person name="Figueroa I.A."/>
            <person name="Carlstrom C.I."/>
            <person name="Lucas L.N."/>
            <person name="Engelbrektson A.L."/>
            <person name="Coates J.D."/>
        </authorList>
    </citation>
    <scope>NUCLEOTIDE SEQUENCE [LARGE SCALE GENOMIC DNA]</scope>
    <source>
        <strain evidence="7">BM301</strain>
    </source>
</reference>
<protein>
    <submittedName>
        <fullName evidence="7">Uncharacterized protein</fullName>
    </submittedName>
</protein>
<evidence type="ECO:0000256" key="3">
    <source>
        <dbReference type="ARBA" id="ARBA00022692"/>
    </source>
</evidence>
<accession>A0A2N6CVT6</accession>
<dbReference type="InterPro" id="IPR002797">
    <property type="entry name" value="Polysacc_synth"/>
</dbReference>
<name>A0A2N6CVT6_9GAMM</name>
<dbReference type="Proteomes" id="UP000235015">
    <property type="component" value="Unassembled WGS sequence"/>
</dbReference>
<evidence type="ECO:0000313" key="7">
    <source>
        <dbReference type="EMBL" id="PLX61346.1"/>
    </source>
</evidence>
<keyword evidence="4 6" id="KW-1133">Transmembrane helix</keyword>
<dbReference type="PANTHER" id="PTHR30250">
    <property type="entry name" value="PST FAMILY PREDICTED COLANIC ACID TRANSPORTER"/>
    <property type="match status" value="1"/>
</dbReference>
<evidence type="ECO:0000256" key="5">
    <source>
        <dbReference type="ARBA" id="ARBA00023136"/>
    </source>
</evidence>
<feature type="transmembrane region" description="Helical" evidence="6">
    <location>
        <begin position="247"/>
        <end position="269"/>
    </location>
</feature>